<feature type="binding site" evidence="7">
    <location>
        <position position="108"/>
    </location>
    <ligand>
        <name>Zn(2+)</name>
        <dbReference type="ChEBI" id="CHEBI:29105"/>
    </ligand>
</feature>
<dbReference type="EMBL" id="FMHG01000001">
    <property type="protein sequence ID" value="SCJ68932.1"/>
    <property type="molecule type" value="Genomic_DNA"/>
</dbReference>
<feature type="domain" description="Glutamyl/glutaminyl-tRNA synthetase class Ib catalytic" evidence="8">
    <location>
        <begin position="4"/>
        <end position="323"/>
    </location>
</feature>
<dbReference type="InterPro" id="IPR033910">
    <property type="entry name" value="GluRS_core"/>
</dbReference>
<evidence type="ECO:0000259" key="9">
    <source>
        <dbReference type="Pfam" id="PF19269"/>
    </source>
</evidence>
<feature type="domain" description="Aminoacyl-tRNA synthetase class I anticodon-binding" evidence="9">
    <location>
        <begin position="337"/>
        <end position="482"/>
    </location>
</feature>
<protein>
    <recommendedName>
        <fullName evidence="7">Glutamate--tRNA ligase</fullName>
        <ecNumber evidence="7">6.1.1.17</ecNumber>
    </recommendedName>
    <alternativeName>
        <fullName evidence="7">Glutamyl-tRNA synthetase</fullName>
        <shortName evidence="7">GluRS</shortName>
    </alternativeName>
</protein>
<evidence type="ECO:0000256" key="6">
    <source>
        <dbReference type="ARBA" id="ARBA00023146"/>
    </source>
</evidence>
<evidence type="ECO:0000256" key="4">
    <source>
        <dbReference type="ARBA" id="ARBA00022840"/>
    </source>
</evidence>
<dbReference type="GO" id="GO:0005829">
    <property type="term" value="C:cytosol"/>
    <property type="evidence" value="ECO:0007669"/>
    <property type="project" value="TreeGrafter"/>
</dbReference>
<evidence type="ECO:0000259" key="8">
    <source>
        <dbReference type="Pfam" id="PF00749"/>
    </source>
</evidence>
<dbReference type="GO" id="GO:0006424">
    <property type="term" value="P:glutamyl-tRNA aminoacylation"/>
    <property type="evidence" value="ECO:0007669"/>
    <property type="project" value="UniProtKB-UniRule"/>
</dbReference>
<dbReference type="Gene3D" id="3.40.50.620">
    <property type="entry name" value="HUPs"/>
    <property type="match status" value="1"/>
</dbReference>
<dbReference type="InterPro" id="IPR045462">
    <property type="entry name" value="aa-tRNA-synth_I_cd-bd"/>
</dbReference>
<comment type="similarity">
    <text evidence="1 7">Belongs to the class-I aminoacyl-tRNA synthetase family. Glutamate--tRNA ligase type 1 subfamily.</text>
</comment>
<keyword evidence="4 7" id="KW-0067">ATP-binding</keyword>
<dbReference type="Pfam" id="PF00749">
    <property type="entry name" value="tRNA-synt_1c"/>
    <property type="match status" value="1"/>
</dbReference>
<dbReference type="Pfam" id="PF19269">
    <property type="entry name" value="Anticodon_2"/>
    <property type="match status" value="1"/>
</dbReference>
<evidence type="ECO:0000313" key="10">
    <source>
        <dbReference type="EMBL" id="SCJ68932.1"/>
    </source>
</evidence>
<keyword evidence="5 7" id="KW-0648">Protein biosynthesis</keyword>
<dbReference type="InterPro" id="IPR014729">
    <property type="entry name" value="Rossmann-like_a/b/a_fold"/>
</dbReference>
<dbReference type="InterPro" id="IPR001412">
    <property type="entry name" value="aa-tRNA-synth_I_CS"/>
</dbReference>
<evidence type="ECO:0000256" key="1">
    <source>
        <dbReference type="ARBA" id="ARBA00007894"/>
    </source>
</evidence>
<dbReference type="PANTHER" id="PTHR43311:SF2">
    <property type="entry name" value="GLUTAMATE--TRNA LIGASE, MITOCHONDRIAL-RELATED"/>
    <property type="match status" value="1"/>
</dbReference>
<evidence type="ECO:0000256" key="3">
    <source>
        <dbReference type="ARBA" id="ARBA00022741"/>
    </source>
</evidence>
<dbReference type="PRINTS" id="PR00987">
    <property type="entry name" value="TRNASYNTHGLU"/>
</dbReference>
<dbReference type="NCBIfam" id="TIGR00464">
    <property type="entry name" value="gltX_bact"/>
    <property type="match status" value="1"/>
</dbReference>
<dbReference type="PANTHER" id="PTHR43311">
    <property type="entry name" value="GLUTAMATE--TRNA LIGASE"/>
    <property type="match status" value="1"/>
</dbReference>
<feature type="short sequence motif" description="'HIGH' region" evidence="7">
    <location>
        <begin position="11"/>
        <end position="21"/>
    </location>
</feature>
<accession>A0A1C6IG46</accession>
<dbReference type="InterPro" id="IPR004527">
    <property type="entry name" value="Glu-tRNA-ligase_bac/mito"/>
</dbReference>
<sequence length="488" mass="54790">MSREVRTRFAPSPTGYMHVGNLRTALYAYLVAKGQDGTFILRIEDTDQQRQVEGATDIIYNTLRETGLLWDEGPDIGGPVGPYIQSQRMGMFIDYAKELVEKGEAYYCFCDKERLEEVKTIQKASGQPPKYDGHCRDLSPEEVQEKLDAGIPWVIRQKMPTEGKTSFHDEIYGDIVVDNSVLDDQILIKADGMPTYNFANVVDDHLMGITHVIRGSEYLSSAPKYNLLYRAFGWEVPVYIHCPPVMKDATHKLSKRNGDASFQDLVAKGYLKEAVLNYIALLGWSPRGEQSEQEIFTLPELVESFSIEGISKSPAIFDIQKLRYINSEYLRRMSPEEFYQVALPWVKQGVQRADIDFKLLCQVLQARTEVLGEIPAQLDFIDQLPAYENDLYTHKKMKTNPETALAALQAALPVLEALEDFSADSVHEALFGLIGQLGVKNGYMLWPVRVALTGKSFTPGGGIEMAAILGKDETIARLKKGIAQLEAQ</sequence>
<feature type="binding site" evidence="7">
    <location>
        <position position="255"/>
    </location>
    <ligand>
        <name>ATP</name>
        <dbReference type="ChEBI" id="CHEBI:30616"/>
    </ligand>
</feature>
<reference evidence="10" key="1">
    <citation type="submission" date="2015-09" db="EMBL/GenBank/DDBJ databases">
        <authorList>
            <consortium name="Pathogen Informatics"/>
        </authorList>
    </citation>
    <scope>NUCLEOTIDE SEQUENCE</scope>
    <source>
        <strain evidence="10">2789STDY5834896</strain>
    </source>
</reference>
<organism evidence="10">
    <name type="scientific">uncultured Anaerotruncus sp</name>
    <dbReference type="NCBI Taxonomy" id="905011"/>
    <lineage>
        <taxon>Bacteria</taxon>
        <taxon>Bacillati</taxon>
        <taxon>Bacillota</taxon>
        <taxon>Clostridia</taxon>
        <taxon>Eubacteriales</taxon>
        <taxon>Oscillospiraceae</taxon>
        <taxon>Anaerotruncus</taxon>
        <taxon>environmental samples</taxon>
    </lineage>
</organism>
<dbReference type="GO" id="GO:0005524">
    <property type="term" value="F:ATP binding"/>
    <property type="evidence" value="ECO:0007669"/>
    <property type="project" value="UniProtKB-UniRule"/>
</dbReference>
<comment type="cofactor">
    <cofactor evidence="7">
        <name>Zn(2+)</name>
        <dbReference type="ChEBI" id="CHEBI:29105"/>
    </cofactor>
    <text evidence="7">Binds 1 zinc ion per subunit.</text>
</comment>
<keyword evidence="7" id="KW-0963">Cytoplasm</keyword>
<dbReference type="InterPro" id="IPR020058">
    <property type="entry name" value="Glu/Gln-tRNA-synth_Ib_cat-dom"/>
</dbReference>
<dbReference type="GO" id="GO:0000049">
    <property type="term" value="F:tRNA binding"/>
    <property type="evidence" value="ECO:0007669"/>
    <property type="project" value="InterPro"/>
</dbReference>
<comment type="subunit">
    <text evidence="7">Monomer.</text>
</comment>
<dbReference type="GO" id="GO:0008270">
    <property type="term" value="F:zinc ion binding"/>
    <property type="evidence" value="ECO:0007669"/>
    <property type="project" value="UniProtKB-UniRule"/>
</dbReference>
<dbReference type="SUPFAM" id="SSF48163">
    <property type="entry name" value="An anticodon-binding domain of class I aminoacyl-tRNA synthetases"/>
    <property type="match status" value="1"/>
</dbReference>
<feature type="binding site" evidence="7">
    <location>
        <position position="110"/>
    </location>
    <ligand>
        <name>Zn(2+)</name>
        <dbReference type="ChEBI" id="CHEBI:29105"/>
    </ligand>
</feature>
<feature type="binding site" evidence="7">
    <location>
        <position position="137"/>
    </location>
    <ligand>
        <name>Zn(2+)</name>
        <dbReference type="ChEBI" id="CHEBI:29105"/>
    </ligand>
</feature>
<dbReference type="GO" id="GO:0004818">
    <property type="term" value="F:glutamate-tRNA ligase activity"/>
    <property type="evidence" value="ECO:0007669"/>
    <property type="project" value="UniProtKB-UniRule"/>
</dbReference>
<dbReference type="InterPro" id="IPR020751">
    <property type="entry name" value="aa-tRNA-synth_I_codon-bd_sub2"/>
</dbReference>
<feature type="short sequence motif" description="'KMSKS' region" evidence="7">
    <location>
        <begin position="252"/>
        <end position="256"/>
    </location>
</feature>
<dbReference type="HAMAP" id="MF_00022">
    <property type="entry name" value="Glu_tRNA_synth_type1"/>
    <property type="match status" value="1"/>
</dbReference>
<dbReference type="InterPro" id="IPR049940">
    <property type="entry name" value="GluQ/Sye"/>
</dbReference>
<keyword evidence="6 7" id="KW-0030">Aminoacyl-tRNA synthetase</keyword>
<dbReference type="Gene3D" id="1.10.10.350">
    <property type="match status" value="1"/>
</dbReference>
<comment type="function">
    <text evidence="7">Catalyzes the attachment of glutamate to tRNA(Glu) in a two-step reaction: glutamate is first activated by ATP to form Glu-AMP and then transferred to the acceptor end of tRNA(Glu).</text>
</comment>
<comment type="subcellular location">
    <subcellularLocation>
        <location evidence="7">Cytoplasm</location>
    </subcellularLocation>
</comment>
<dbReference type="EC" id="6.1.1.17" evidence="7"/>
<dbReference type="InterPro" id="IPR008925">
    <property type="entry name" value="aa_tRNA-synth_I_cd-bd_sf"/>
</dbReference>
<dbReference type="PROSITE" id="PS00178">
    <property type="entry name" value="AA_TRNA_LIGASE_I"/>
    <property type="match status" value="1"/>
</dbReference>
<evidence type="ECO:0000256" key="5">
    <source>
        <dbReference type="ARBA" id="ARBA00022917"/>
    </source>
</evidence>
<keyword evidence="3 7" id="KW-0547">Nucleotide-binding</keyword>
<evidence type="ECO:0000256" key="7">
    <source>
        <dbReference type="HAMAP-Rule" id="MF_00022"/>
    </source>
</evidence>
<name>A0A1C6IG46_9FIRM</name>
<keyword evidence="7" id="KW-0479">Metal-binding</keyword>
<keyword evidence="2 7" id="KW-0436">Ligase</keyword>
<dbReference type="InterPro" id="IPR000924">
    <property type="entry name" value="Glu/Gln-tRNA-synth"/>
</dbReference>
<dbReference type="SUPFAM" id="SSF52374">
    <property type="entry name" value="Nucleotidylyl transferase"/>
    <property type="match status" value="1"/>
</dbReference>
<dbReference type="CDD" id="cd00808">
    <property type="entry name" value="GluRS_core"/>
    <property type="match status" value="1"/>
</dbReference>
<gene>
    <name evidence="10" type="primary">gltX_2</name>
    <name evidence="7" type="synonym">gltX</name>
    <name evidence="10" type="ORF">SAMEA3545359_01440</name>
</gene>
<comment type="catalytic activity">
    <reaction evidence="7">
        <text>tRNA(Glu) + L-glutamate + ATP = L-glutamyl-tRNA(Glu) + AMP + diphosphate</text>
        <dbReference type="Rhea" id="RHEA:23540"/>
        <dbReference type="Rhea" id="RHEA-COMP:9663"/>
        <dbReference type="Rhea" id="RHEA-COMP:9680"/>
        <dbReference type="ChEBI" id="CHEBI:29985"/>
        <dbReference type="ChEBI" id="CHEBI:30616"/>
        <dbReference type="ChEBI" id="CHEBI:33019"/>
        <dbReference type="ChEBI" id="CHEBI:78442"/>
        <dbReference type="ChEBI" id="CHEBI:78520"/>
        <dbReference type="ChEBI" id="CHEBI:456215"/>
        <dbReference type="EC" id="6.1.1.17"/>
    </reaction>
</comment>
<proteinExistence type="inferred from homology"/>
<keyword evidence="7" id="KW-0862">Zinc</keyword>
<feature type="binding site" evidence="7">
    <location>
        <position position="135"/>
    </location>
    <ligand>
        <name>Zn(2+)</name>
        <dbReference type="ChEBI" id="CHEBI:29105"/>
    </ligand>
</feature>
<evidence type="ECO:0000256" key="2">
    <source>
        <dbReference type="ARBA" id="ARBA00022598"/>
    </source>
</evidence>
<dbReference type="AlphaFoldDB" id="A0A1C6IG46"/>
<dbReference type="FunFam" id="3.40.50.620:FF:000045">
    <property type="entry name" value="Glutamate--tRNA ligase, mitochondrial"/>
    <property type="match status" value="1"/>
</dbReference>